<evidence type="ECO:0000313" key="2">
    <source>
        <dbReference type="EMBL" id="MBW8688182.1"/>
    </source>
</evidence>
<organism evidence="2 3">
    <name type="scientific">Chitinophaga rhizophila</name>
    <dbReference type="NCBI Taxonomy" id="2866212"/>
    <lineage>
        <taxon>Bacteria</taxon>
        <taxon>Pseudomonadati</taxon>
        <taxon>Bacteroidota</taxon>
        <taxon>Chitinophagia</taxon>
        <taxon>Chitinophagales</taxon>
        <taxon>Chitinophagaceae</taxon>
        <taxon>Chitinophaga</taxon>
    </lineage>
</organism>
<evidence type="ECO:0000259" key="1">
    <source>
        <dbReference type="PROSITE" id="PS01124"/>
    </source>
</evidence>
<name>A0ABS7GKC2_9BACT</name>
<dbReference type="Gene3D" id="1.10.10.60">
    <property type="entry name" value="Homeodomain-like"/>
    <property type="match status" value="1"/>
</dbReference>
<evidence type="ECO:0000313" key="3">
    <source>
        <dbReference type="Proteomes" id="UP000812961"/>
    </source>
</evidence>
<dbReference type="InterPro" id="IPR053142">
    <property type="entry name" value="PchR_regulatory_protein"/>
</dbReference>
<dbReference type="EMBL" id="JAICCF010000006">
    <property type="protein sequence ID" value="MBW8688182.1"/>
    <property type="molecule type" value="Genomic_DNA"/>
</dbReference>
<keyword evidence="3" id="KW-1185">Reference proteome</keyword>
<gene>
    <name evidence="2" type="ORF">K1Y79_27855</name>
</gene>
<dbReference type="PANTHER" id="PTHR47893:SF1">
    <property type="entry name" value="REGULATORY PROTEIN PCHR"/>
    <property type="match status" value="1"/>
</dbReference>
<dbReference type="PROSITE" id="PS01124">
    <property type="entry name" value="HTH_ARAC_FAMILY_2"/>
    <property type="match status" value="1"/>
</dbReference>
<proteinExistence type="predicted"/>
<reference evidence="2 3" key="1">
    <citation type="submission" date="2021-08" db="EMBL/GenBank/DDBJ databases">
        <title>The genome sequence of Chitinophaga sp. B61.</title>
        <authorList>
            <person name="Zhang X."/>
        </authorList>
    </citation>
    <scope>NUCLEOTIDE SEQUENCE [LARGE SCALE GENOMIC DNA]</scope>
    <source>
        <strain evidence="2 3">B61</strain>
    </source>
</reference>
<dbReference type="Proteomes" id="UP000812961">
    <property type="component" value="Unassembled WGS sequence"/>
</dbReference>
<feature type="domain" description="HTH araC/xylS-type" evidence="1">
    <location>
        <begin position="235"/>
        <end position="329"/>
    </location>
</feature>
<protein>
    <recommendedName>
        <fullName evidence="1">HTH araC/xylS-type domain-containing protein</fullName>
    </recommendedName>
</protein>
<comment type="caution">
    <text evidence="2">The sequence shown here is derived from an EMBL/GenBank/DDBJ whole genome shotgun (WGS) entry which is preliminary data.</text>
</comment>
<dbReference type="InterPro" id="IPR018060">
    <property type="entry name" value="HTH_AraC"/>
</dbReference>
<accession>A0ABS7GKC2</accession>
<sequence>MHSILFKANKLLLIEKNKPSYVPASSLPVEYLKLIMPFAGLYFRGDKECEILSQHINVGPFSLWMHDIFAKDRIMLLPYTPYHIWTLNFMYEDTLVVEGTQKAVYTLEERECNLFNLDPGLHRIPVADNTKVLSVHINIRPAFLPALAQRYPQLRALLTRQSTTGTSAVNARPHPVNPVCDLLIQKILTCRYTGQQAHVFIYRCCLELLLNFATQEAHADEPFLFSSLEYQDEYRQLFRFLVEHPHKQCSVSELSLIFNIPMAKLEKGFVQHYAMTIHDFTYMLRMMMAYNALHQVQWSHEVIADAAGFSDADTLVDAVEQYYEFRIKK</sequence>
<dbReference type="PANTHER" id="PTHR47893">
    <property type="entry name" value="REGULATORY PROTEIN PCHR"/>
    <property type="match status" value="1"/>
</dbReference>
<dbReference type="RefSeq" id="WP_220253502.1">
    <property type="nucleotide sequence ID" value="NZ_JAICCF010000006.1"/>
</dbReference>